<sequence length="555" mass="67947">MKPDVMNYIKDAIEKNLDKLDEDDLSTVLTFLSCIKHSYKLYSERYIRNEKSTDVITKQIIKRSNDYLDNFKQIKNLCILYSFLCRENITIELHNKILDKIFKNIKKCKDTDITNLIYNFYYINNFFFKTLINKICQHYHIGNKFISEQNNFPHICTNVIHQRDHKNAPFCIPLKKTKQTFFNIYSCNIYLYNFINKYNDMCLNEKIENVTDKCNLVDNIWKNCKLLHSFYIYLSYYKNILNYKINIDNIKNIIKENNYDFAHKDNYLYEDIFTHNNLQMYIFLYNQGINNHIHYFNKMRNYIMNSILTILQNYYSIDQLNVINNEKGTYKSNNSMMLNNYMYDDVRYVYILKKSNRKNYHLTNDHTYILLNIINQMNIQNDKILDLLIYHFKKSYRQYSLKHLLLLLQFCVLHKCDKYVYRIIYTTINEIIDEKKKCIYERNKDTYLHKNMVTNNYGFVFFPPNIYDKTIYSLYIKTFVKCTEYYLKYNNNNNNNNNNINRDRVLTLNDHLFLLGLYFNIFFLYNNKEYTFLKFFKLKDLREVYELFHKIDKQY</sequence>
<dbReference type="AlphaFoldDB" id="A0A0L0D0S2"/>
<accession>A0A0L0D0S2</accession>
<dbReference type="Proteomes" id="UP000054566">
    <property type="component" value="Unassembled WGS sequence"/>
</dbReference>
<name>A0A0L0D0S2_PLAFA</name>
<dbReference type="OrthoDB" id="372697at2759"/>
<evidence type="ECO:0000313" key="2">
    <source>
        <dbReference type="Proteomes" id="UP000054566"/>
    </source>
</evidence>
<gene>
    <name evidence="1" type="ORF">PFLG_02126</name>
</gene>
<proteinExistence type="predicted"/>
<protein>
    <submittedName>
        <fullName evidence="1">Uncharacterized protein</fullName>
    </submittedName>
</protein>
<evidence type="ECO:0000313" key="1">
    <source>
        <dbReference type="EMBL" id="KNC37274.1"/>
    </source>
</evidence>
<dbReference type="PANTHER" id="PTHR46155:SF1">
    <property type="entry name" value="BIFUNCTIONAL INHIBITOR_LIPID-TRANSFER PROTEIN_SEED STORAGE 2S ALBUMIN SUPERFAMILY PROTEIN"/>
    <property type="match status" value="1"/>
</dbReference>
<reference evidence="2" key="2">
    <citation type="submission" date="2015-07" db="EMBL/GenBank/DDBJ databases">
        <title>The genome sequence of Plasmodium falciparum RAJ116.</title>
        <authorList>
            <consortium name="The Broad Institute Genome Sequencing Platform"/>
            <person name="Volkman S.K."/>
            <person name="Neafsey D.E."/>
            <person name="Dash A.P."/>
            <person name="Chitnis C.E."/>
            <person name="Hartl D.L."/>
            <person name="Young S.K."/>
            <person name="Kodira C.D."/>
            <person name="Zeng Q."/>
            <person name="Koehrsen M."/>
            <person name="Godfrey P."/>
            <person name="Alvarado L."/>
            <person name="Berlin A."/>
            <person name="Borenstein D."/>
            <person name="Chen Z."/>
            <person name="Engels R."/>
            <person name="Freedman E."/>
            <person name="Gellesch M."/>
            <person name="Goldberg J."/>
            <person name="Griggs A."/>
            <person name="Gujja S."/>
            <person name="Heiman D."/>
            <person name="Hepburn T."/>
            <person name="Howarth C."/>
            <person name="Jen D."/>
            <person name="Larson L."/>
            <person name="Lewis B."/>
            <person name="Mehta T."/>
            <person name="Park D."/>
            <person name="Pearson M."/>
            <person name="Roberts A."/>
            <person name="Saif S."/>
            <person name="Shea T."/>
            <person name="Shenoy N."/>
            <person name="Sisk P."/>
            <person name="Stolte C."/>
            <person name="Sykes S."/>
            <person name="Walk T."/>
            <person name="White J."/>
            <person name="Yandava C."/>
            <person name="Wirth D.F."/>
            <person name="Nusbaum C."/>
            <person name="Birren B."/>
        </authorList>
    </citation>
    <scope>NUCLEOTIDE SEQUENCE [LARGE SCALE GENOMIC DNA]</scope>
    <source>
        <strain evidence="2">RAJ116</strain>
    </source>
</reference>
<dbReference type="PANTHER" id="PTHR46155">
    <property type="entry name" value="BIFUNCTIONAL INHIBITOR/LIPID-TRANSFER PROTEIN/SEED STORAGE 2S ALBUMIN SUPERFAMILY PROTEIN"/>
    <property type="match status" value="1"/>
</dbReference>
<dbReference type="EMBL" id="GG664451">
    <property type="protein sequence ID" value="KNC37274.1"/>
    <property type="molecule type" value="Genomic_DNA"/>
</dbReference>
<reference evidence="2" key="1">
    <citation type="submission" date="2015-07" db="EMBL/GenBank/DDBJ databases">
        <title>Annotation of Plasmodium falciparum RAJ116.</title>
        <authorList>
            <consortium name="The Broad Institute Genome Sequencing Platform"/>
            <person name="Volkman S.K."/>
            <person name="Neafsey D.E."/>
            <person name="Dash A.P."/>
            <person name="Chitnis C.E."/>
            <person name="Hartl D.L."/>
            <person name="Young S.K."/>
            <person name="Zeng Q."/>
            <person name="Koehrsen M."/>
            <person name="Alvarado L."/>
            <person name="Berlin A."/>
            <person name="Borenstein D."/>
            <person name="Chapman S.B."/>
            <person name="Chen Z."/>
            <person name="Engels R."/>
            <person name="Freedman E."/>
            <person name="Gellesch M."/>
            <person name="Goldberg J."/>
            <person name="Griggs A."/>
            <person name="Gujja S."/>
            <person name="Heilman E.R."/>
            <person name="Heiman D.I."/>
            <person name="Howarth C."/>
            <person name="Jen D."/>
            <person name="Larson L."/>
            <person name="Mehta T."/>
            <person name="Neiman D."/>
            <person name="Park D."/>
            <person name="Pearson M."/>
            <person name="Roberts A."/>
            <person name="Saif S."/>
            <person name="Shea T."/>
            <person name="Shenoy N."/>
            <person name="Sisk P."/>
            <person name="Stolte C."/>
            <person name="Sykes S."/>
            <person name="Walk T."/>
            <person name="White J."/>
            <person name="Yandava C."/>
            <person name="Haas B."/>
            <person name="Henn M.R."/>
            <person name="Nusbaum C."/>
            <person name="Birren B."/>
        </authorList>
    </citation>
    <scope>NUCLEOTIDE SEQUENCE [LARGE SCALE GENOMIC DNA]</scope>
    <source>
        <strain evidence="2">RAJ116</strain>
    </source>
</reference>
<organism evidence="1 2">
    <name type="scientific">Plasmodium falciparum RAJ116</name>
    <dbReference type="NCBI Taxonomy" id="580058"/>
    <lineage>
        <taxon>Eukaryota</taxon>
        <taxon>Sar</taxon>
        <taxon>Alveolata</taxon>
        <taxon>Apicomplexa</taxon>
        <taxon>Aconoidasida</taxon>
        <taxon>Haemosporida</taxon>
        <taxon>Plasmodiidae</taxon>
        <taxon>Plasmodium</taxon>
        <taxon>Plasmodium (Laverania)</taxon>
    </lineage>
</organism>